<dbReference type="InterPro" id="IPR011050">
    <property type="entry name" value="Pectin_lyase_fold/virulence"/>
</dbReference>
<dbReference type="AlphaFoldDB" id="A0A5J4UUJ2"/>
<organism evidence="1 2">
    <name type="scientific">Streblomastix strix</name>
    <dbReference type="NCBI Taxonomy" id="222440"/>
    <lineage>
        <taxon>Eukaryota</taxon>
        <taxon>Metamonada</taxon>
        <taxon>Preaxostyla</taxon>
        <taxon>Oxymonadida</taxon>
        <taxon>Streblomastigidae</taxon>
        <taxon>Streblomastix</taxon>
    </lineage>
</organism>
<dbReference type="Proteomes" id="UP000324800">
    <property type="component" value="Unassembled WGS sequence"/>
</dbReference>
<evidence type="ECO:0000313" key="1">
    <source>
        <dbReference type="EMBL" id="KAA6374013.1"/>
    </source>
</evidence>
<name>A0A5J4UUJ2_9EUKA</name>
<protein>
    <recommendedName>
        <fullName evidence="3">DUF1565 domain-containing protein</fullName>
    </recommendedName>
</protein>
<evidence type="ECO:0008006" key="3">
    <source>
        <dbReference type="Google" id="ProtNLM"/>
    </source>
</evidence>
<comment type="caution">
    <text evidence="1">The sequence shown here is derived from an EMBL/GenBank/DDBJ whole genome shotgun (WGS) entry which is preliminary data.</text>
</comment>
<accession>A0A5J4UUJ2</accession>
<sequence>MNHPEYSYGVFDSLLQTPGQSVTSLFSVSVDGDDSGSGDQSNPLKTVERAISRAVNTANVSSSILIGEGIFEERYLRIGGRSVSLQGSLSSDSDELITNTNIGVAEESLLSTLTNTILYEDPSIEYQELTPLPHFSQYPPTELLWVYNGTLVVNNLILMLQERTFTTNNPSTSQPSHIHLIFIVGLSSRLTMDNVLISQKRPQRSVLQCNVMHSVLAGQINISRTTISRSQSMNIPLLLFETEGEGGMLFSSSVFQDLRVQSGKTSSVMINHHGIQNGRLGTSSGSGGIQQLPTNRMIIFDNCLFQRCSSFAQFTNRQEGKRQYFGGALLLMFRDEDVGNATEVTQGSTTTDPSFFACCNITKTVFRNNIGVRSGAVTVDGKAAPVTFVGCLFENNLARYYKMDSLTGTSTDQTLKASDVYFNVFESQEQILKIFVKCGQRSGFPGIQFRSNIGAIISYDINNNSELGGQGSSGGYHSNINLPQYVYIELGGNDDIENIIGDVQNPFKSISHGLAQVNKLNESYIYIGIGQFSEGIMSVYQYNTTLIGKGYGNTVIQGNNQEFHPLITAENGKLAIMDLSLYQYPTIEIKTQAPLIQIKGECNFGLKRVVIRQGISMDDILLETNELLLGERLLGYRWPLLDVKTKGDVILMDCEIKEIIMMDSDVVYIKCTKDKEIENILNPASIELINVTFTRVCQCNQDAPPQSTSTRRAPLLIDSTSLCHVILDSCSFISVGIMKDTDYVTIGEATSTSTLPGLDWASSAGIDLLVNQITASSIQDNQKGYVEFNRCRFALLDYVNTVNMSTNQIALKVELKNASQLSFDAKRAAVHLKTLTFASGSVIGPPQSNSLNNNYNKISNQDNFIIHLLEQQKQMQIISNSKASYTDYYSLVNSGPSISNDFKFENCFFDVSVSGDGLNQYKQEFKVTQSSSPSSDQIKAVTGTIGDCLWAQKIVDIQNGDIFSIDIDSGKYDETNIICN</sequence>
<dbReference type="EMBL" id="SNRW01012295">
    <property type="protein sequence ID" value="KAA6374013.1"/>
    <property type="molecule type" value="Genomic_DNA"/>
</dbReference>
<proteinExistence type="predicted"/>
<reference evidence="1 2" key="1">
    <citation type="submission" date="2019-03" db="EMBL/GenBank/DDBJ databases">
        <title>Single cell metagenomics reveals metabolic interactions within the superorganism composed of flagellate Streblomastix strix and complex community of Bacteroidetes bacteria on its surface.</title>
        <authorList>
            <person name="Treitli S.C."/>
            <person name="Kolisko M."/>
            <person name="Husnik F."/>
            <person name="Keeling P."/>
            <person name="Hampl V."/>
        </authorList>
    </citation>
    <scope>NUCLEOTIDE SEQUENCE [LARGE SCALE GENOMIC DNA]</scope>
    <source>
        <strain evidence="1">ST1C</strain>
    </source>
</reference>
<feature type="non-terminal residue" evidence="1">
    <location>
        <position position="980"/>
    </location>
</feature>
<dbReference type="SUPFAM" id="SSF51126">
    <property type="entry name" value="Pectin lyase-like"/>
    <property type="match status" value="1"/>
</dbReference>
<evidence type="ECO:0000313" key="2">
    <source>
        <dbReference type="Proteomes" id="UP000324800"/>
    </source>
</evidence>
<gene>
    <name evidence="1" type="ORF">EZS28_030460</name>
</gene>